<dbReference type="Pfam" id="PF14321">
    <property type="entry name" value="DUF4382"/>
    <property type="match status" value="1"/>
</dbReference>
<evidence type="ECO:0000256" key="1">
    <source>
        <dbReference type="SAM" id="MobiDB-lite"/>
    </source>
</evidence>
<organism evidence="4 5">
    <name type="scientific">Shewanella insulae</name>
    <dbReference type="NCBI Taxonomy" id="2681496"/>
    <lineage>
        <taxon>Bacteria</taxon>
        <taxon>Pseudomonadati</taxon>
        <taxon>Pseudomonadota</taxon>
        <taxon>Gammaproteobacteria</taxon>
        <taxon>Alteromonadales</taxon>
        <taxon>Shewanellaceae</taxon>
        <taxon>Shewanella</taxon>
    </lineage>
</organism>
<comment type="caution">
    <text evidence="4">The sequence shown here is derived from an EMBL/GenBank/DDBJ whole genome shotgun (WGS) entry which is preliminary data.</text>
</comment>
<dbReference type="InterPro" id="IPR025491">
    <property type="entry name" value="DUF4382"/>
</dbReference>
<feature type="domain" description="DUF4382" evidence="3">
    <location>
        <begin position="38"/>
        <end position="174"/>
    </location>
</feature>
<evidence type="ECO:0000313" key="5">
    <source>
        <dbReference type="Proteomes" id="UP000474778"/>
    </source>
</evidence>
<sequence length="327" mass="35792">MRSFTLPLTLIPFALSGFMLAGCGGSDDNTPPEQVVSTGSVSIAISDAPMSQVSRVELVLDKLVMTDAHGQVHSRDMAQHRFNLLDYQGKESHKVIDGLELPAGQYHDVHFTLVNGDQAQGCAIENGQGLHPLMIENGRLPMANFTLGEHQHLNLTMEIDLYQSMHFSDGQYQLNHHGIYSVDDDTMGHIFGEMDPQWIADCETQYATSAPEGDQFYHMAYLYPSEVTSLSQMGDIAQSRDDGLFSPVAISPIHQDINGNWSFAMGYLPSGSYRVGYTCLGHLDDPAQNDMTQGAFKLFEDGGEIGVEDGGRETRHRCGGGHGGHRG</sequence>
<feature type="compositionally biased region" description="Basic residues" evidence="1">
    <location>
        <begin position="314"/>
        <end position="327"/>
    </location>
</feature>
<accession>A0A6L7I3D7</accession>
<evidence type="ECO:0000259" key="3">
    <source>
        <dbReference type="Pfam" id="PF14321"/>
    </source>
</evidence>
<evidence type="ECO:0000256" key="2">
    <source>
        <dbReference type="SAM" id="SignalP"/>
    </source>
</evidence>
<dbReference type="AlphaFoldDB" id="A0A6L7I3D7"/>
<keyword evidence="2" id="KW-0732">Signal</keyword>
<name>A0A6L7I3D7_9GAMM</name>
<keyword evidence="5" id="KW-1185">Reference proteome</keyword>
<feature type="signal peptide" evidence="2">
    <location>
        <begin position="1"/>
        <end position="21"/>
    </location>
</feature>
<dbReference type="Proteomes" id="UP000474778">
    <property type="component" value="Unassembled WGS sequence"/>
</dbReference>
<protein>
    <submittedName>
        <fullName evidence="4">DUF4382 domain-containing protein</fullName>
    </submittedName>
</protein>
<feature type="chain" id="PRO_5027041117" evidence="2">
    <location>
        <begin position="22"/>
        <end position="327"/>
    </location>
</feature>
<dbReference type="RefSeq" id="WP_160797384.1">
    <property type="nucleotide sequence ID" value="NZ_WRPA01000013.1"/>
</dbReference>
<reference evidence="4 5" key="1">
    <citation type="submission" date="2019-12" db="EMBL/GenBank/DDBJ databases">
        <title>Shewanella insulae sp. nov., isolated from a tidal flat.</title>
        <authorList>
            <person name="Yoon J.-H."/>
        </authorList>
    </citation>
    <scope>NUCLEOTIDE SEQUENCE [LARGE SCALE GENOMIC DNA]</scope>
    <source>
        <strain evidence="4 5">JBTF-M18</strain>
    </source>
</reference>
<evidence type="ECO:0000313" key="4">
    <source>
        <dbReference type="EMBL" id="MXR69858.1"/>
    </source>
</evidence>
<feature type="region of interest" description="Disordered" evidence="1">
    <location>
        <begin position="304"/>
        <end position="327"/>
    </location>
</feature>
<dbReference type="PROSITE" id="PS51257">
    <property type="entry name" value="PROKAR_LIPOPROTEIN"/>
    <property type="match status" value="1"/>
</dbReference>
<dbReference type="EMBL" id="WRPA01000013">
    <property type="protein sequence ID" value="MXR69858.1"/>
    <property type="molecule type" value="Genomic_DNA"/>
</dbReference>
<proteinExistence type="predicted"/>
<gene>
    <name evidence="4" type="ORF">GNT65_14440</name>
</gene>